<dbReference type="AlphaFoldDB" id="A0A176RSR4"/>
<reference evidence="2 3" key="1">
    <citation type="submission" date="2016-05" db="EMBL/GenBank/DDBJ databases">
        <title>Single-cell genome of chain-forming Candidatus Thiomargarita nelsonii and comparison to other large sulfur-oxidizing bacteria.</title>
        <authorList>
            <person name="Winkel M."/>
            <person name="Salman V."/>
            <person name="Woyke T."/>
            <person name="Schulz-Vogt H."/>
            <person name="Richter M."/>
            <person name="Flood B."/>
            <person name="Bailey J."/>
            <person name="Amann R."/>
            <person name="Mussmann M."/>
        </authorList>
    </citation>
    <scope>NUCLEOTIDE SEQUENCE [LARGE SCALE GENOMIC DNA]</scope>
    <source>
        <strain evidence="2 3">THI036</strain>
    </source>
</reference>
<organism evidence="2 3">
    <name type="scientific">Candidatus Thiomargarita nelsonii</name>
    <dbReference type="NCBI Taxonomy" id="1003181"/>
    <lineage>
        <taxon>Bacteria</taxon>
        <taxon>Pseudomonadati</taxon>
        <taxon>Pseudomonadota</taxon>
        <taxon>Gammaproteobacteria</taxon>
        <taxon>Thiotrichales</taxon>
        <taxon>Thiotrichaceae</taxon>
        <taxon>Thiomargarita</taxon>
    </lineage>
</organism>
<protein>
    <recommendedName>
        <fullName evidence="1">ATPase AAA-type core domain-containing protein</fullName>
    </recommendedName>
</protein>
<comment type="caution">
    <text evidence="2">The sequence shown here is derived from an EMBL/GenBank/DDBJ whole genome shotgun (WGS) entry which is preliminary data.</text>
</comment>
<accession>A0A176RSR4</accession>
<dbReference type="GO" id="GO:0005524">
    <property type="term" value="F:ATP binding"/>
    <property type="evidence" value="ECO:0007669"/>
    <property type="project" value="InterPro"/>
</dbReference>
<gene>
    <name evidence="2" type="ORF">THIOM_005604</name>
</gene>
<dbReference type="InterPro" id="IPR003959">
    <property type="entry name" value="ATPase_AAA_core"/>
</dbReference>
<evidence type="ECO:0000313" key="3">
    <source>
        <dbReference type="Proteomes" id="UP000076962"/>
    </source>
</evidence>
<dbReference type="EMBL" id="LUTY01003083">
    <property type="protein sequence ID" value="OAD18793.1"/>
    <property type="molecule type" value="Genomic_DNA"/>
</dbReference>
<feature type="domain" description="ATPase AAA-type core" evidence="1">
    <location>
        <begin position="1"/>
        <end position="42"/>
    </location>
</feature>
<dbReference type="InterPro" id="IPR027417">
    <property type="entry name" value="P-loop_NTPase"/>
</dbReference>
<proteinExistence type="predicted"/>
<evidence type="ECO:0000313" key="2">
    <source>
        <dbReference type="EMBL" id="OAD18793.1"/>
    </source>
</evidence>
<dbReference type="Pfam" id="PF13304">
    <property type="entry name" value="AAA_21"/>
    <property type="match status" value="1"/>
</dbReference>
<dbReference type="Proteomes" id="UP000076962">
    <property type="component" value="Unassembled WGS sequence"/>
</dbReference>
<dbReference type="SUPFAM" id="SSF52540">
    <property type="entry name" value="P-loop containing nucleoside triphosphate hydrolases"/>
    <property type="match status" value="1"/>
</dbReference>
<evidence type="ECO:0000259" key="1">
    <source>
        <dbReference type="Pfam" id="PF13304"/>
    </source>
</evidence>
<dbReference type="Gene3D" id="3.40.50.300">
    <property type="entry name" value="P-loop containing nucleotide triphosphate hydrolases"/>
    <property type="match status" value="1"/>
</dbReference>
<sequence length="71" mass="7914">MCIDEPELGIHPAWLPILATLITEAAERTQVIISTHSSILLDEFTHQADKVVVCGLNEQRQASFERLSTEP</sequence>
<name>A0A176RSR4_9GAMM</name>
<keyword evidence="3" id="KW-1185">Reference proteome</keyword>
<dbReference type="GO" id="GO:0016887">
    <property type="term" value="F:ATP hydrolysis activity"/>
    <property type="evidence" value="ECO:0007669"/>
    <property type="project" value="InterPro"/>
</dbReference>